<gene>
    <name evidence="1" type="ORF">GN277_20235</name>
</gene>
<evidence type="ECO:0000313" key="2">
    <source>
        <dbReference type="Proteomes" id="UP000460412"/>
    </source>
</evidence>
<protein>
    <submittedName>
        <fullName evidence="1">Uncharacterized protein</fullName>
    </submittedName>
</protein>
<reference evidence="1 2" key="1">
    <citation type="submission" date="2019-12" db="EMBL/GenBank/DDBJ databases">
        <title>Sporaefaciens musculi gen. nov., sp. nov., a novel bacterium isolated from the caecum of an obese mouse.</title>
        <authorList>
            <person name="Rasmussen T.S."/>
            <person name="Streidl T."/>
            <person name="Hitch T.C.A."/>
            <person name="Wortmann E."/>
            <person name="Deptula P."/>
            <person name="Hansen M."/>
            <person name="Nielsen D.S."/>
            <person name="Clavel T."/>
            <person name="Vogensen F.K."/>
        </authorList>
    </citation>
    <scope>NUCLEOTIDE SEQUENCE [LARGE SCALE GENOMIC DNA]</scope>
    <source>
        <strain evidence="1 2">WCA-9-b2</strain>
    </source>
</reference>
<proteinExistence type="predicted"/>
<dbReference type="RefSeq" id="WP_159753027.1">
    <property type="nucleotide sequence ID" value="NZ_CATIFW010000119.1"/>
</dbReference>
<dbReference type="AlphaFoldDB" id="A0A7X3SKG5"/>
<sequence>MNMFTLSAKSCMSHLLLKETFDQFSFIEGEITTFNKFTLNGFLYKDFFDEKPERSYSYWRELRDFCFNIIKGKRTPLNFKIILSLAPEHFGDFLKEHQIQTFSPNDITGLYLNFHYDGTILQCITGISMRTFTMDKSLEKEWDAYVESFLRKAGIEREK</sequence>
<accession>A0A7X3SKG5</accession>
<dbReference type="InterPro" id="IPR043779">
    <property type="entry name" value="DUF5721"/>
</dbReference>
<name>A0A7X3SKG5_9FIRM</name>
<comment type="caution">
    <text evidence="1">The sequence shown here is derived from an EMBL/GenBank/DDBJ whole genome shotgun (WGS) entry which is preliminary data.</text>
</comment>
<organism evidence="1 2">
    <name type="scientific">Sporofaciens musculi</name>
    <dbReference type="NCBI Taxonomy" id="2681861"/>
    <lineage>
        <taxon>Bacteria</taxon>
        <taxon>Bacillati</taxon>
        <taxon>Bacillota</taxon>
        <taxon>Clostridia</taxon>
        <taxon>Lachnospirales</taxon>
        <taxon>Lachnospiraceae</taxon>
        <taxon>Sporofaciens</taxon>
    </lineage>
</organism>
<dbReference type="Pfam" id="PF18988">
    <property type="entry name" value="DUF5721"/>
    <property type="match status" value="1"/>
</dbReference>
<keyword evidence="2" id="KW-1185">Reference proteome</keyword>
<dbReference type="Proteomes" id="UP000460412">
    <property type="component" value="Unassembled WGS sequence"/>
</dbReference>
<dbReference type="EMBL" id="WUQX01000001">
    <property type="protein sequence ID" value="MXP77593.1"/>
    <property type="molecule type" value="Genomic_DNA"/>
</dbReference>
<evidence type="ECO:0000313" key="1">
    <source>
        <dbReference type="EMBL" id="MXP77593.1"/>
    </source>
</evidence>